<dbReference type="GO" id="GO:0005634">
    <property type="term" value="C:nucleus"/>
    <property type="evidence" value="ECO:0007669"/>
    <property type="project" value="TreeGrafter"/>
</dbReference>
<dbReference type="InterPro" id="IPR002110">
    <property type="entry name" value="Ankyrin_rpt"/>
</dbReference>
<evidence type="ECO:0000256" key="2">
    <source>
        <dbReference type="ARBA" id="ARBA00023043"/>
    </source>
</evidence>
<dbReference type="InParanoid" id="A0A0G4ETP7"/>
<keyword evidence="2" id="KW-0040">ANK repeat</keyword>
<accession>A0A0G4ETP7</accession>
<dbReference type="STRING" id="1169540.A0A0G4ETP7"/>
<feature type="compositionally biased region" description="Pro residues" evidence="3">
    <location>
        <begin position="427"/>
        <end position="439"/>
    </location>
</feature>
<dbReference type="Proteomes" id="UP000041254">
    <property type="component" value="Unassembled WGS sequence"/>
</dbReference>
<protein>
    <submittedName>
        <fullName evidence="4">Uncharacterized protein</fullName>
    </submittedName>
</protein>
<dbReference type="PhylomeDB" id="A0A0G4ETP7"/>
<dbReference type="Gene3D" id="1.25.40.20">
    <property type="entry name" value="Ankyrin repeat-containing domain"/>
    <property type="match status" value="1"/>
</dbReference>
<dbReference type="PANTHER" id="PTHR24124:SF14">
    <property type="entry name" value="CHROMOSOME UNDETERMINED SCAFFOLD_25, WHOLE GENOME SHOTGUN SEQUENCE"/>
    <property type="match status" value="1"/>
</dbReference>
<proteinExistence type="predicted"/>
<keyword evidence="5" id="KW-1185">Reference proteome</keyword>
<sequence length="595" mass="63807">MAAGAQGQRRPDATGYRLEDVDVMYAPGTSEATRRLGGGIICRAFADEQEVKQLIQHDGADAKSLPGLRARGCSRGMAYRLLSLAIDDLSGIAMTSRWAIDNEWRAHPISLPQWPSRQLEAAIINALIDGGADIGLAVDAASRPMRVAICGGNDEAVSVLLARGAAVRQEVDDFDSFVMSLPDAIAARIGRRVPLDYERRLLSIYRRLIQNDATLATEQGGDGLGCNLVHDAACREMGQYSQAFVDAYLDLLVANGASLTAQGRHGWTPLHLAARVPSPCVADFLCRHAPPAEINKGMPLDPNKTPLVFAGSGLDWAVQASQDDTMPQLTRDTATSEIPLYEAVIRTLLRSGADIDRMPTATDKERQCRQLVLPQYTTVLNELPTTTIAAVNAAMRPQRGLAAFLMKSLPALLPHLLQPPHTGTTPANPPAAPLLPAPPGYGPHEAEAIGWKIAAMCFDQDAASEAISGSIGIRNSTLARRVTAAAEHFVKSAVFEASSNREVVGGMANMGGQMVRVPLQCFAVNGGHYGGHRRLGLREVVHRAQLDEAARHGIEEGAIDKGFNTHLGNDDCEFGGWQQLGRIDEGGQWVSLGIN</sequence>
<dbReference type="VEuPathDB" id="CryptoDB:Vbra_8136"/>
<name>A0A0G4ETP7_VITBC</name>
<evidence type="ECO:0000256" key="1">
    <source>
        <dbReference type="ARBA" id="ARBA00022737"/>
    </source>
</evidence>
<gene>
    <name evidence="4" type="ORF">Vbra_8136</name>
</gene>
<dbReference type="InterPro" id="IPR036770">
    <property type="entry name" value="Ankyrin_rpt-contain_sf"/>
</dbReference>
<organism evidence="4 5">
    <name type="scientific">Vitrella brassicaformis (strain CCMP3155)</name>
    <dbReference type="NCBI Taxonomy" id="1169540"/>
    <lineage>
        <taxon>Eukaryota</taxon>
        <taxon>Sar</taxon>
        <taxon>Alveolata</taxon>
        <taxon>Colpodellida</taxon>
        <taxon>Vitrellaceae</taxon>
        <taxon>Vitrella</taxon>
    </lineage>
</organism>
<dbReference type="Pfam" id="PF13606">
    <property type="entry name" value="Ank_3"/>
    <property type="match status" value="1"/>
</dbReference>
<evidence type="ECO:0000313" key="4">
    <source>
        <dbReference type="EMBL" id="CEM01691.1"/>
    </source>
</evidence>
<dbReference type="GO" id="GO:0010468">
    <property type="term" value="P:regulation of gene expression"/>
    <property type="evidence" value="ECO:0007669"/>
    <property type="project" value="TreeGrafter"/>
</dbReference>
<reference evidence="4 5" key="1">
    <citation type="submission" date="2014-11" db="EMBL/GenBank/DDBJ databases">
        <authorList>
            <person name="Zhu J."/>
            <person name="Qi W."/>
            <person name="Song R."/>
        </authorList>
    </citation>
    <scope>NUCLEOTIDE SEQUENCE [LARGE SCALE GENOMIC DNA]</scope>
</reference>
<evidence type="ECO:0000313" key="5">
    <source>
        <dbReference type="Proteomes" id="UP000041254"/>
    </source>
</evidence>
<feature type="region of interest" description="Disordered" evidence="3">
    <location>
        <begin position="418"/>
        <end position="439"/>
    </location>
</feature>
<dbReference type="PANTHER" id="PTHR24124">
    <property type="entry name" value="ANKYRIN REPEAT FAMILY A"/>
    <property type="match status" value="1"/>
</dbReference>
<dbReference type="SUPFAM" id="SSF48403">
    <property type="entry name" value="Ankyrin repeat"/>
    <property type="match status" value="1"/>
</dbReference>
<evidence type="ECO:0000256" key="3">
    <source>
        <dbReference type="SAM" id="MobiDB-lite"/>
    </source>
</evidence>
<keyword evidence="1" id="KW-0677">Repeat</keyword>
<dbReference type="AlphaFoldDB" id="A0A0G4ETP7"/>
<dbReference type="EMBL" id="CDMY01000308">
    <property type="protein sequence ID" value="CEM01691.1"/>
    <property type="molecule type" value="Genomic_DNA"/>
</dbReference>